<dbReference type="EMBL" id="HACM01008617">
    <property type="protein sequence ID" value="CRZ09059.1"/>
    <property type="molecule type" value="Transcribed_RNA"/>
</dbReference>
<dbReference type="SMART" id="SM00322">
    <property type="entry name" value="KH"/>
    <property type="match status" value="3"/>
</dbReference>
<sequence>DLRHYRNALPTRLSLHRTGTMSRSRSRGPRSRSRSMSLDNGRAGSRSRSPRRNQGACDVINLTYDEVGFVLGKLGSTKRKIERVSGARLDLHERDHRLEIFGSAQERARAAEYTRFVLDQRTGDVQIDLNVQRDDLSVVDVPTDTVGFVMGRGGAVLRGLEDEWGTLMFFAKGRGRNGDNPTEKLAIFGNRRARRGAELKVLSAVEHKHAGFFLNEDGELIKRLEQSGDDMDDGWGYDTRLLANDEFSYALGARGTTRKKLAAASGAILEFVGFLAIAAGMKDERGRAMDYLDWLLKQRRGGPVPLTAVDMNRDDLTIMEVPSSCMGFITGRKGESLRNIEHRTTTFCFGDGDKDDSKAEFEKLYIFSHLKSGRKRAQQLVQDMIDSDRRRGGGGRGNRYSRSRSPRGDRRRRSRSRSFSPRRYSRSRSPPRYRDDRGRENRGYRR</sequence>
<dbReference type="PROSITE" id="PS50084">
    <property type="entry name" value="KH_TYPE_1"/>
    <property type="match status" value="2"/>
</dbReference>
<evidence type="ECO:0000256" key="1">
    <source>
        <dbReference type="PROSITE-ProRule" id="PRU00117"/>
    </source>
</evidence>
<feature type="domain" description="K Homology" evidence="3">
    <location>
        <begin position="313"/>
        <end position="386"/>
    </location>
</feature>
<dbReference type="InterPro" id="IPR036612">
    <property type="entry name" value="KH_dom_type_1_sf"/>
</dbReference>
<protein>
    <recommendedName>
        <fullName evidence="3">K Homology domain-containing protein</fullName>
    </recommendedName>
</protein>
<feature type="compositionally biased region" description="Basic residues" evidence="2">
    <location>
        <begin position="24"/>
        <end position="33"/>
    </location>
</feature>
<organism evidence="4">
    <name type="scientific">Spongospora subterranea</name>
    <dbReference type="NCBI Taxonomy" id="70186"/>
    <lineage>
        <taxon>Eukaryota</taxon>
        <taxon>Sar</taxon>
        <taxon>Rhizaria</taxon>
        <taxon>Endomyxa</taxon>
        <taxon>Phytomyxea</taxon>
        <taxon>Plasmodiophorida</taxon>
        <taxon>Plasmodiophoridae</taxon>
        <taxon>Spongospora</taxon>
    </lineage>
</organism>
<keyword evidence="1" id="KW-0694">RNA-binding</keyword>
<reference evidence="4" key="1">
    <citation type="submission" date="2015-04" db="EMBL/GenBank/DDBJ databases">
        <title>The genome sequence of the plant pathogenic Rhizarian Plasmodiophora brassicae reveals insights in its biotrophic life cycle and the origin of chitin synthesis.</title>
        <authorList>
            <person name="Schwelm A."/>
            <person name="Fogelqvist J."/>
            <person name="Knaust A."/>
            <person name="Julke S."/>
            <person name="Lilja T."/>
            <person name="Dhandapani V."/>
            <person name="Bonilla-Rosso G."/>
            <person name="Karlsson M."/>
            <person name="Shevchenko A."/>
            <person name="Choi S.R."/>
            <person name="Kim H.G."/>
            <person name="Park J.Y."/>
            <person name="Lim Y.P."/>
            <person name="Ludwig-Muller J."/>
            <person name="Dixelius C."/>
        </authorList>
    </citation>
    <scope>NUCLEOTIDE SEQUENCE</scope>
    <source>
        <tissue evidence="4">Potato root galls</tissue>
    </source>
</reference>
<evidence type="ECO:0000313" key="4">
    <source>
        <dbReference type="EMBL" id="CRZ09059.1"/>
    </source>
</evidence>
<dbReference type="Gene3D" id="3.30.1370.10">
    <property type="entry name" value="K Homology domain, type 1"/>
    <property type="match status" value="1"/>
</dbReference>
<feature type="domain" description="K Homology" evidence="3">
    <location>
        <begin position="54"/>
        <end position="119"/>
    </location>
</feature>
<dbReference type="SUPFAM" id="SSF54791">
    <property type="entry name" value="Eukaryotic type KH-domain (KH-domain type I)"/>
    <property type="match status" value="3"/>
</dbReference>
<name>A0A0H5RK09_9EUKA</name>
<dbReference type="GO" id="GO:0003723">
    <property type="term" value="F:RNA binding"/>
    <property type="evidence" value="ECO:0007669"/>
    <property type="project" value="UniProtKB-UniRule"/>
</dbReference>
<dbReference type="Pfam" id="PF00013">
    <property type="entry name" value="KH_1"/>
    <property type="match status" value="3"/>
</dbReference>
<dbReference type="Gene3D" id="3.30.310.210">
    <property type="match status" value="1"/>
</dbReference>
<dbReference type="AlphaFoldDB" id="A0A0H5RK09"/>
<feature type="non-terminal residue" evidence="4">
    <location>
        <position position="1"/>
    </location>
</feature>
<feature type="region of interest" description="Disordered" evidence="2">
    <location>
        <begin position="383"/>
        <end position="446"/>
    </location>
</feature>
<dbReference type="CDD" id="cd00105">
    <property type="entry name" value="KH-I"/>
    <property type="match status" value="2"/>
</dbReference>
<accession>A0A0H5RK09</accession>
<feature type="compositionally biased region" description="Basic and acidic residues" evidence="2">
    <location>
        <begin position="432"/>
        <end position="446"/>
    </location>
</feature>
<feature type="domain" description="K Homology" evidence="3">
    <location>
        <begin position="133"/>
        <end position="206"/>
    </location>
</feature>
<dbReference type="InterPro" id="IPR004088">
    <property type="entry name" value="KH_dom_type_1"/>
</dbReference>
<feature type="region of interest" description="Disordered" evidence="2">
    <location>
        <begin position="1"/>
        <end position="54"/>
    </location>
</feature>
<evidence type="ECO:0000256" key="2">
    <source>
        <dbReference type="SAM" id="MobiDB-lite"/>
    </source>
</evidence>
<proteinExistence type="predicted"/>
<feature type="compositionally biased region" description="Basic residues" evidence="2">
    <location>
        <begin position="399"/>
        <end position="416"/>
    </location>
</feature>
<evidence type="ECO:0000259" key="3">
    <source>
        <dbReference type="SMART" id="SM00322"/>
    </source>
</evidence>
<dbReference type="InterPro" id="IPR004087">
    <property type="entry name" value="KH_dom"/>
</dbReference>